<gene>
    <name evidence="1" type="ORF">GIB67_014595</name>
</gene>
<dbReference type="InterPro" id="IPR011012">
    <property type="entry name" value="Longin-like_dom_sf"/>
</dbReference>
<sequence length="114" mass="12648">MLQCIFLLSDSGEVMLEKQLSGHQVDRSICGWFWQHVLSQGDSSKSLPVIASPTHYLFQVVRDGITFLACTQVEMPPLMAIESIRTRISSASIAQDATPFVIPHNTINSATIWT</sequence>
<dbReference type="EMBL" id="JACGCM010001313">
    <property type="protein sequence ID" value="KAF6156616.1"/>
    <property type="molecule type" value="Genomic_DNA"/>
</dbReference>
<accession>A0A7J7MP00</accession>
<dbReference type="SUPFAM" id="SSF64356">
    <property type="entry name" value="SNARE-like"/>
    <property type="match status" value="1"/>
</dbReference>
<comment type="caution">
    <text evidence="1">The sequence shown here is derived from an EMBL/GenBank/DDBJ whole genome shotgun (WGS) entry which is preliminary data.</text>
</comment>
<keyword evidence="2" id="KW-1185">Reference proteome</keyword>
<organism evidence="1 2">
    <name type="scientific">Kingdonia uniflora</name>
    <dbReference type="NCBI Taxonomy" id="39325"/>
    <lineage>
        <taxon>Eukaryota</taxon>
        <taxon>Viridiplantae</taxon>
        <taxon>Streptophyta</taxon>
        <taxon>Embryophyta</taxon>
        <taxon>Tracheophyta</taxon>
        <taxon>Spermatophyta</taxon>
        <taxon>Magnoliopsida</taxon>
        <taxon>Ranunculales</taxon>
        <taxon>Circaeasteraceae</taxon>
        <taxon>Kingdonia</taxon>
    </lineage>
</organism>
<reference evidence="1 2" key="1">
    <citation type="journal article" date="2020" name="IScience">
        <title>Genome Sequencing of the Endangered Kingdonia uniflora (Circaeasteraceae, Ranunculales) Reveals Potential Mechanisms of Evolutionary Specialization.</title>
        <authorList>
            <person name="Sun Y."/>
            <person name="Deng T."/>
            <person name="Zhang A."/>
            <person name="Moore M.J."/>
            <person name="Landis J.B."/>
            <person name="Lin N."/>
            <person name="Zhang H."/>
            <person name="Zhang X."/>
            <person name="Huang J."/>
            <person name="Zhang X."/>
            <person name="Sun H."/>
            <person name="Wang H."/>
        </authorList>
    </citation>
    <scope>NUCLEOTIDE SEQUENCE [LARGE SCALE GENOMIC DNA]</scope>
    <source>
        <strain evidence="1">TB1705</strain>
        <tissue evidence="1">Leaf</tissue>
    </source>
</reference>
<dbReference type="Proteomes" id="UP000541444">
    <property type="component" value="Unassembled WGS sequence"/>
</dbReference>
<name>A0A7J7MP00_9MAGN</name>
<evidence type="ECO:0000313" key="1">
    <source>
        <dbReference type="EMBL" id="KAF6156616.1"/>
    </source>
</evidence>
<dbReference type="AlphaFoldDB" id="A0A7J7MP00"/>
<dbReference type="OrthoDB" id="1929483at2759"/>
<protein>
    <submittedName>
        <fullName evidence="1">Uncharacterized protein</fullName>
    </submittedName>
</protein>
<dbReference type="Gene3D" id="3.30.450.60">
    <property type="match status" value="1"/>
</dbReference>
<evidence type="ECO:0000313" key="2">
    <source>
        <dbReference type="Proteomes" id="UP000541444"/>
    </source>
</evidence>
<proteinExistence type="predicted"/>